<feature type="domain" description="HTH tetR-type" evidence="7">
    <location>
        <begin position="269"/>
        <end position="329"/>
    </location>
</feature>
<dbReference type="PANTHER" id="PTHR43479:SF11">
    <property type="entry name" value="ACREF_ENVCD OPERON REPRESSOR-RELATED"/>
    <property type="match status" value="1"/>
</dbReference>
<dbReference type="PANTHER" id="PTHR43479">
    <property type="entry name" value="ACREF/ENVCD OPERON REPRESSOR-RELATED"/>
    <property type="match status" value="1"/>
</dbReference>
<sequence length="675" mass="75347">MGKQERVPHKPQAVAVKGSDAGAGRKTASAAAEPAPRAQGRNKRSDETIKQILVAAEQVILESGVERVAIQDVCEVAGLSRGTFYRYFSSKEELLDAFSAHKRERFHLALHAATAPYLVPDERFKALIAYLDNYLKHSKARRLLEVAPDFAFTFFKRIFHDSIERFQEVLGIVFDAWDARLGVKLDRELVCEMLIRYVLSELLVPRKGDRRVLLESVASMTAVIAGQSAAGAGAATAMPLSAPAPAQGTMAPLPAVAATREAGRNRRSEETINEILKATETVVLESGVERMSIQAVCEVAGISRGTFYRYFSAQDDLLDAYTQHKRAQFHQGLLAAVLQHNDPDQRFHAVVGFFDHFIRTSKARRLLEVAPVYAFGFYQRGFDDTVARLTDLLGIVYDAWDTRLGVRLDRMLVSEMLLRYVLSELLVQGDDNRRQVPQRIAALVRGIAQTHVHSQAGRRDGAIVADSAAESAADGAAEPAPEEPGRNRRSDQTIAQILAAAETVILESGVERVSILEVCEVAGVSRGTFYRYFKSQDELLDAFTQDQRMRFHQALTEVAAGHVDPVLRFHAVIDHMDAFLRRDKVRRLLKVAPEYAFDFFQRTFDDAIARYKTVLDIVFDAWEQRLGAGIDRDFACELLVRYMLSELLVPTDARKPLLPRQLETMFGAILMAQGR</sequence>
<dbReference type="InterPro" id="IPR023772">
    <property type="entry name" value="DNA-bd_HTH_TetR-type_CS"/>
</dbReference>
<keyword evidence="1" id="KW-0678">Repressor</keyword>
<keyword evidence="9" id="KW-1185">Reference proteome</keyword>
<name>A0A7X2IJB0_9BURK</name>
<evidence type="ECO:0000256" key="4">
    <source>
        <dbReference type="ARBA" id="ARBA00023163"/>
    </source>
</evidence>
<dbReference type="InterPro" id="IPR050624">
    <property type="entry name" value="HTH-type_Tx_Regulator"/>
</dbReference>
<dbReference type="RefSeq" id="WP_154370991.1">
    <property type="nucleotide sequence ID" value="NZ_WKJJ01000001.1"/>
</dbReference>
<feature type="domain" description="HTH tetR-type" evidence="7">
    <location>
        <begin position="46"/>
        <end position="106"/>
    </location>
</feature>
<dbReference type="AlphaFoldDB" id="A0A7X2IJB0"/>
<keyword evidence="4" id="KW-0804">Transcription</keyword>
<feature type="DNA-binding region" description="H-T-H motif" evidence="5">
    <location>
        <begin position="514"/>
        <end position="533"/>
    </location>
</feature>
<dbReference type="GO" id="GO:0003677">
    <property type="term" value="F:DNA binding"/>
    <property type="evidence" value="ECO:0007669"/>
    <property type="project" value="UniProtKB-UniRule"/>
</dbReference>
<dbReference type="InterPro" id="IPR009057">
    <property type="entry name" value="Homeodomain-like_sf"/>
</dbReference>
<evidence type="ECO:0000259" key="7">
    <source>
        <dbReference type="PROSITE" id="PS50977"/>
    </source>
</evidence>
<dbReference type="InterPro" id="IPR001647">
    <property type="entry name" value="HTH_TetR"/>
</dbReference>
<evidence type="ECO:0000256" key="5">
    <source>
        <dbReference type="PROSITE-ProRule" id="PRU00335"/>
    </source>
</evidence>
<gene>
    <name evidence="8" type="ORF">GJ700_02155</name>
</gene>
<evidence type="ECO:0000256" key="6">
    <source>
        <dbReference type="SAM" id="MobiDB-lite"/>
    </source>
</evidence>
<feature type="region of interest" description="Disordered" evidence="6">
    <location>
        <begin position="1"/>
        <end position="44"/>
    </location>
</feature>
<feature type="DNA-binding region" description="H-T-H motif" evidence="5">
    <location>
        <begin position="69"/>
        <end position="88"/>
    </location>
</feature>
<feature type="compositionally biased region" description="Low complexity" evidence="6">
    <location>
        <begin position="470"/>
        <end position="479"/>
    </location>
</feature>
<evidence type="ECO:0000256" key="2">
    <source>
        <dbReference type="ARBA" id="ARBA00023015"/>
    </source>
</evidence>
<dbReference type="Gene3D" id="1.10.357.10">
    <property type="entry name" value="Tetracycline Repressor, domain 2"/>
    <property type="match status" value="3"/>
</dbReference>
<reference evidence="8 9" key="1">
    <citation type="submission" date="2019-11" db="EMBL/GenBank/DDBJ databases">
        <title>Novel species isolated from a subtropical stream in China.</title>
        <authorList>
            <person name="Lu H."/>
        </authorList>
    </citation>
    <scope>NUCLEOTIDE SEQUENCE [LARGE SCALE GENOMIC DNA]</scope>
    <source>
        <strain evidence="8 9">FT92W</strain>
    </source>
</reference>
<accession>A0A7X2IJB0</accession>
<feature type="DNA-binding region" description="H-T-H motif" evidence="5">
    <location>
        <begin position="292"/>
        <end position="311"/>
    </location>
</feature>
<feature type="compositionally biased region" description="Low complexity" evidence="6">
    <location>
        <begin position="22"/>
        <end position="38"/>
    </location>
</feature>
<feature type="region of interest" description="Disordered" evidence="6">
    <location>
        <begin position="470"/>
        <end position="490"/>
    </location>
</feature>
<evidence type="ECO:0000313" key="8">
    <source>
        <dbReference type="EMBL" id="MRV70523.1"/>
    </source>
</evidence>
<feature type="domain" description="HTH tetR-type" evidence="7">
    <location>
        <begin position="491"/>
        <end position="551"/>
    </location>
</feature>
<dbReference type="PROSITE" id="PS50977">
    <property type="entry name" value="HTH_TETR_2"/>
    <property type="match status" value="3"/>
</dbReference>
<organism evidence="8 9">
    <name type="scientific">Pseudoduganella rivuli</name>
    <dbReference type="NCBI Taxonomy" id="2666085"/>
    <lineage>
        <taxon>Bacteria</taxon>
        <taxon>Pseudomonadati</taxon>
        <taxon>Pseudomonadota</taxon>
        <taxon>Betaproteobacteria</taxon>
        <taxon>Burkholderiales</taxon>
        <taxon>Oxalobacteraceae</taxon>
        <taxon>Telluria group</taxon>
        <taxon>Pseudoduganella</taxon>
    </lineage>
</organism>
<keyword evidence="2" id="KW-0805">Transcription regulation</keyword>
<protein>
    <submittedName>
        <fullName evidence="8">TetR family transcriptional regulator</fullName>
    </submittedName>
</protein>
<dbReference type="PROSITE" id="PS01081">
    <property type="entry name" value="HTH_TETR_1"/>
    <property type="match status" value="2"/>
</dbReference>
<comment type="caution">
    <text evidence="8">The sequence shown here is derived from an EMBL/GenBank/DDBJ whole genome shotgun (WGS) entry which is preliminary data.</text>
</comment>
<evidence type="ECO:0000313" key="9">
    <source>
        <dbReference type="Proteomes" id="UP000446768"/>
    </source>
</evidence>
<keyword evidence="3 5" id="KW-0238">DNA-binding</keyword>
<dbReference type="Proteomes" id="UP000446768">
    <property type="component" value="Unassembled WGS sequence"/>
</dbReference>
<dbReference type="SUPFAM" id="SSF46689">
    <property type="entry name" value="Homeodomain-like"/>
    <property type="match status" value="3"/>
</dbReference>
<proteinExistence type="predicted"/>
<dbReference type="PRINTS" id="PR00455">
    <property type="entry name" value="HTHTETR"/>
</dbReference>
<dbReference type="EMBL" id="WKJJ01000001">
    <property type="protein sequence ID" value="MRV70523.1"/>
    <property type="molecule type" value="Genomic_DNA"/>
</dbReference>
<evidence type="ECO:0000256" key="3">
    <source>
        <dbReference type="ARBA" id="ARBA00023125"/>
    </source>
</evidence>
<evidence type="ECO:0000256" key="1">
    <source>
        <dbReference type="ARBA" id="ARBA00022491"/>
    </source>
</evidence>
<dbReference type="Pfam" id="PF00440">
    <property type="entry name" value="TetR_N"/>
    <property type="match status" value="3"/>
</dbReference>